<accession>A0A7X2MQ02</accession>
<evidence type="ECO:0000313" key="1">
    <source>
        <dbReference type="EMBL" id="MSE17213.1"/>
    </source>
</evidence>
<sequence length="143" mass="15958">GIDPSDDNRRETAQVLAGRAWINTKVETLQGRMLGQYQNGLGQSWQDAHPMRFFDNGNVSFPWLSDGMWFLTQMKRWGLLASDPDYLAVARQINRIDIYKQAASAVGQVALPASEMRSSTFIDGKVWDGSDPAAYAASFAIKR</sequence>
<comment type="caution">
    <text evidence="1">The sequence shown here is derived from an EMBL/GenBank/DDBJ whole genome shotgun (WGS) entry which is preliminary data.</text>
</comment>
<reference evidence="1 2" key="1">
    <citation type="submission" date="2019-11" db="EMBL/GenBank/DDBJ databases">
        <title>Draft Genome Sequence of Plant Growth-Promoting Rhizosphere-Associated Bacteria.</title>
        <authorList>
            <person name="Vasilyev I.Y."/>
            <person name="Radchenko V."/>
            <person name="Ilnitskaya E.V."/>
        </authorList>
    </citation>
    <scope>NUCLEOTIDE SEQUENCE [LARGE SCALE GENOMIC DNA]</scope>
    <source>
        <strain evidence="1 2">VRA_MhP_f</strain>
    </source>
</reference>
<organism evidence="1 2">
    <name type="scientific">Enterobacter agglomerans</name>
    <name type="common">Erwinia herbicola</name>
    <name type="synonym">Pantoea agglomerans</name>
    <dbReference type="NCBI Taxonomy" id="549"/>
    <lineage>
        <taxon>Bacteria</taxon>
        <taxon>Pseudomonadati</taxon>
        <taxon>Pseudomonadota</taxon>
        <taxon>Gammaproteobacteria</taxon>
        <taxon>Enterobacterales</taxon>
        <taxon>Erwiniaceae</taxon>
        <taxon>Pantoea</taxon>
        <taxon>Pantoea agglomerans group</taxon>
    </lineage>
</organism>
<evidence type="ECO:0000313" key="2">
    <source>
        <dbReference type="Proteomes" id="UP000461948"/>
    </source>
</evidence>
<protein>
    <submittedName>
        <fullName evidence="1">Nitrate ABC transporter substrate-binding protein</fullName>
    </submittedName>
</protein>
<dbReference type="AlphaFoldDB" id="A0A7X2MQ02"/>
<dbReference type="EMBL" id="WKLC01001046">
    <property type="protein sequence ID" value="MSE17213.1"/>
    <property type="molecule type" value="Genomic_DNA"/>
</dbReference>
<proteinExistence type="predicted"/>
<dbReference type="Gene3D" id="3.40.190.10">
    <property type="entry name" value="Periplasmic binding protein-like II"/>
    <property type="match status" value="1"/>
</dbReference>
<dbReference type="Proteomes" id="UP000461948">
    <property type="component" value="Unassembled WGS sequence"/>
</dbReference>
<gene>
    <name evidence="1" type="ORF">GKC49_19490</name>
</gene>
<name>A0A7X2MQ02_ENTAG</name>
<feature type="non-terminal residue" evidence="1">
    <location>
        <position position="1"/>
    </location>
</feature>